<organism evidence="2 3">
    <name type="scientific">Crocosphaera subtropica (strain ATCC 51142 / BH68)</name>
    <name type="common">Cyanothece sp. (strain ATCC 51142)</name>
    <dbReference type="NCBI Taxonomy" id="43989"/>
    <lineage>
        <taxon>Bacteria</taxon>
        <taxon>Bacillati</taxon>
        <taxon>Cyanobacteriota</taxon>
        <taxon>Cyanophyceae</taxon>
        <taxon>Oscillatoriophycideae</taxon>
        <taxon>Chroococcales</taxon>
        <taxon>Aphanothecaceae</taxon>
        <taxon>Crocosphaera</taxon>
        <taxon>Crocosphaera subtropica</taxon>
    </lineage>
</organism>
<name>B1X0U0_CROS5</name>
<dbReference type="SUPFAM" id="SSF52833">
    <property type="entry name" value="Thioredoxin-like"/>
    <property type="match status" value="1"/>
</dbReference>
<keyword evidence="3" id="KW-1185">Reference proteome</keyword>
<dbReference type="PROSITE" id="PS51352">
    <property type="entry name" value="THIOREDOXIN_2"/>
    <property type="match status" value="1"/>
</dbReference>
<evidence type="ECO:0000313" key="2">
    <source>
        <dbReference type="EMBL" id="ACB52979.1"/>
    </source>
</evidence>
<dbReference type="PANTHER" id="PTHR43640:SF1">
    <property type="entry name" value="THIOREDOXIN-DEPENDENT PEROXIREDOXIN"/>
    <property type="match status" value="1"/>
</dbReference>
<gene>
    <name evidence="2" type="ordered locus">cce_3631</name>
</gene>
<dbReference type="CDD" id="cd02969">
    <property type="entry name" value="PRX_like1"/>
    <property type="match status" value="1"/>
</dbReference>
<feature type="domain" description="Thioredoxin" evidence="1">
    <location>
        <begin position="11"/>
        <end position="167"/>
    </location>
</feature>
<dbReference type="InterPro" id="IPR013766">
    <property type="entry name" value="Thioredoxin_domain"/>
</dbReference>
<dbReference type="EMBL" id="CP000806">
    <property type="protein sequence ID" value="ACB52979.1"/>
    <property type="molecule type" value="Genomic_DNA"/>
</dbReference>
<protein>
    <recommendedName>
        <fullName evidence="1">Thioredoxin domain-containing protein</fullName>
    </recommendedName>
</protein>
<sequence length="196" mass="21623">MLMVKTLSTMLPLGTKAPNFSLEDVVSGKKISLDTFADKKALLVMFICVHCPFVKHLQDALAALGKEYVDKGLGIVAISANDITTHPDDSPEHMKKMAETLGLNFPFCYDESQEVAKAYTAACTPDFFLFDRDNSLVYRGQFDDSRPGNDVPITGKDLKAAIEDVLRDRKVDTQQKPSIGCNIKWKAGNEPPYFGA</sequence>
<dbReference type="GO" id="GO:0016491">
    <property type="term" value="F:oxidoreductase activity"/>
    <property type="evidence" value="ECO:0007669"/>
    <property type="project" value="InterPro"/>
</dbReference>
<dbReference type="HOGENOM" id="CLU_076204_1_0_3"/>
<reference evidence="2 3" key="1">
    <citation type="journal article" date="2008" name="Proc. Natl. Acad. Sci. U.S.A.">
        <title>The genome of Cyanothece 51142, a unicellular diazotrophic cyanobacterium important in the marine nitrogen cycle.</title>
        <authorList>
            <person name="Welsh E.A."/>
            <person name="Liberton M."/>
            <person name="Stoeckel J."/>
            <person name="Loh T."/>
            <person name="Elvitigala T."/>
            <person name="Wang C."/>
            <person name="Wollam A."/>
            <person name="Fulton R.S."/>
            <person name="Clifton S.W."/>
            <person name="Jacobs J.M."/>
            <person name="Aurora R."/>
            <person name="Ghosh B.K."/>
            <person name="Sherman L.A."/>
            <person name="Smith R.D."/>
            <person name="Wilson R.K."/>
            <person name="Pakrasi H.B."/>
        </authorList>
    </citation>
    <scope>NUCLEOTIDE SEQUENCE [LARGE SCALE GENOMIC DNA]</scope>
    <source>
        <strain evidence="3">ATCC 51142 / BH68</strain>
    </source>
</reference>
<dbReference type="InterPro" id="IPR036249">
    <property type="entry name" value="Thioredoxin-like_sf"/>
</dbReference>
<dbReference type="STRING" id="43989.cce_3631"/>
<dbReference type="KEGG" id="cyt:cce_3631"/>
<dbReference type="Pfam" id="PF08534">
    <property type="entry name" value="Redoxin"/>
    <property type="match status" value="1"/>
</dbReference>
<evidence type="ECO:0000313" key="3">
    <source>
        <dbReference type="Proteomes" id="UP000001203"/>
    </source>
</evidence>
<dbReference type="Proteomes" id="UP000001203">
    <property type="component" value="Chromosome circular"/>
</dbReference>
<proteinExistence type="predicted"/>
<dbReference type="eggNOG" id="COG1225">
    <property type="taxonomic scope" value="Bacteria"/>
</dbReference>
<dbReference type="AlphaFoldDB" id="B1X0U0"/>
<accession>B1X0U0</accession>
<dbReference type="InterPro" id="IPR013740">
    <property type="entry name" value="Redoxin"/>
</dbReference>
<dbReference type="InterPro" id="IPR047262">
    <property type="entry name" value="PRX-like1"/>
</dbReference>
<evidence type="ECO:0000259" key="1">
    <source>
        <dbReference type="PROSITE" id="PS51352"/>
    </source>
</evidence>
<dbReference type="Gene3D" id="3.40.30.10">
    <property type="entry name" value="Glutaredoxin"/>
    <property type="match status" value="1"/>
</dbReference>
<dbReference type="PANTHER" id="PTHR43640">
    <property type="entry name" value="OS07G0260300 PROTEIN"/>
    <property type="match status" value="1"/>
</dbReference>